<evidence type="ECO:0000313" key="2">
    <source>
        <dbReference type="Proteomes" id="UP000292781"/>
    </source>
</evidence>
<name>A0A4Q9VQV8_9HYPH</name>
<dbReference type="OrthoDB" id="9796051at2"/>
<accession>A0A4Q9VQV8</accession>
<organism evidence="1 2">
    <name type="scientific">Siculibacillus lacustris</name>
    <dbReference type="NCBI Taxonomy" id="1549641"/>
    <lineage>
        <taxon>Bacteria</taxon>
        <taxon>Pseudomonadati</taxon>
        <taxon>Pseudomonadota</taxon>
        <taxon>Alphaproteobacteria</taxon>
        <taxon>Hyphomicrobiales</taxon>
        <taxon>Ancalomicrobiaceae</taxon>
        <taxon>Siculibacillus</taxon>
    </lineage>
</organism>
<keyword evidence="2" id="KW-1185">Reference proteome</keyword>
<proteinExistence type="predicted"/>
<sequence length="204" mass="21504">MRKFVVTKTFGPVLGLVAGLVLSGLLGVAASTLGAAPAAAQNRGGTYSTQELVRTGHQFFGTVSGGLATVIEQAVSRYGQPNGYILGEEGSGAVIGGLRYGEGQINTRDRTPRKVFWQGPSIGWDFGGEGSRTMMLVYNLPSVDALFQRFGGVDGSAYFIGGFGMTALVADRIYVVPVRSGVGLRLGVNLGYLKFTPQATWNPF</sequence>
<dbReference type="Proteomes" id="UP000292781">
    <property type="component" value="Unassembled WGS sequence"/>
</dbReference>
<dbReference type="RefSeq" id="WP_131309712.1">
    <property type="nucleotide sequence ID" value="NZ_SJFN01000015.1"/>
</dbReference>
<reference evidence="1 2" key="1">
    <citation type="submission" date="2019-02" db="EMBL/GenBank/DDBJ databases">
        <title>Siculibacillus lacustris gen. nov., sp. nov., a new rosette-forming bacterium isolated from a freshwater crater lake (Lake St. Ana, Romania).</title>
        <authorList>
            <person name="Felfoldi T."/>
            <person name="Marton Z."/>
            <person name="Szabo A."/>
            <person name="Mentes A."/>
            <person name="Boka K."/>
            <person name="Marialigeti K."/>
            <person name="Mathe I."/>
            <person name="Koncz M."/>
            <person name="Schumann P."/>
            <person name="Toth E."/>
        </authorList>
    </citation>
    <scope>NUCLEOTIDE SEQUENCE [LARGE SCALE GENOMIC DNA]</scope>
    <source>
        <strain evidence="1 2">SA-279</strain>
    </source>
</reference>
<dbReference type="Pfam" id="PF06577">
    <property type="entry name" value="EipA"/>
    <property type="match status" value="1"/>
</dbReference>
<protein>
    <submittedName>
        <fullName evidence="1">DUF1134 domain-containing protein</fullName>
    </submittedName>
</protein>
<dbReference type="AlphaFoldDB" id="A0A4Q9VQV8"/>
<dbReference type="PIRSF" id="PIRSF033924">
    <property type="entry name" value="UCP033924"/>
    <property type="match status" value="1"/>
</dbReference>
<comment type="caution">
    <text evidence="1">The sequence shown here is derived from an EMBL/GenBank/DDBJ whole genome shotgun (WGS) entry which is preliminary data.</text>
</comment>
<dbReference type="EMBL" id="SJFN01000015">
    <property type="protein sequence ID" value="TBW37374.1"/>
    <property type="molecule type" value="Genomic_DNA"/>
</dbReference>
<evidence type="ECO:0000313" key="1">
    <source>
        <dbReference type="EMBL" id="TBW37374.1"/>
    </source>
</evidence>
<dbReference type="InterPro" id="IPR008325">
    <property type="entry name" value="EipA-like"/>
</dbReference>
<gene>
    <name evidence="1" type="ORF">EYW49_11465</name>
</gene>